<evidence type="ECO:0000313" key="5">
    <source>
        <dbReference type="Proteomes" id="UP001500063"/>
    </source>
</evidence>
<keyword evidence="2" id="KW-1133">Transmembrane helix</keyword>
<gene>
    <name evidence="4" type="ORF">GCM10010319_26990</name>
</gene>
<dbReference type="Proteomes" id="UP001500063">
    <property type="component" value="Unassembled WGS sequence"/>
</dbReference>
<feature type="signal peptide" evidence="3">
    <location>
        <begin position="1"/>
        <end position="26"/>
    </location>
</feature>
<evidence type="ECO:0000256" key="2">
    <source>
        <dbReference type="SAM" id="Phobius"/>
    </source>
</evidence>
<accession>A0ABP3GLW5</accession>
<sequence>MRNALLVAGPALALCGAVALTPVAFASTPDPGGSPSPTHSSSPGPVVGAARISVSPSEARTGQTVQISGSCAPYPGATVKSVASQAGQVTLTDHDPQHIRGRLHITAGAGTYQVNLVCSNGKAAATLKVDAAPAPRHHGGGSTTGNSTPATTPSQHQGTVPKGAPRTGESGVSGVNEDAALAGVGAAGAAAMAGAILVAARRNHEHDSR</sequence>
<keyword evidence="2" id="KW-0472">Membrane</keyword>
<reference evidence="5" key="1">
    <citation type="journal article" date="2019" name="Int. J. Syst. Evol. Microbiol.">
        <title>The Global Catalogue of Microorganisms (GCM) 10K type strain sequencing project: providing services to taxonomists for standard genome sequencing and annotation.</title>
        <authorList>
            <consortium name="The Broad Institute Genomics Platform"/>
            <consortium name="The Broad Institute Genome Sequencing Center for Infectious Disease"/>
            <person name="Wu L."/>
            <person name="Ma J."/>
        </authorList>
    </citation>
    <scope>NUCLEOTIDE SEQUENCE [LARGE SCALE GENOMIC DNA]</scope>
    <source>
        <strain evidence="5">JCM 4565</strain>
    </source>
</reference>
<evidence type="ECO:0008006" key="6">
    <source>
        <dbReference type="Google" id="ProtNLM"/>
    </source>
</evidence>
<feature type="region of interest" description="Disordered" evidence="1">
    <location>
        <begin position="28"/>
        <end position="47"/>
    </location>
</feature>
<protein>
    <recommendedName>
        <fullName evidence="6">Lipoprotein</fullName>
    </recommendedName>
</protein>
<evidence type="ECO:0000256" key="1">
    <source>
        <dbReference type="SAM" id="MobiDB-lite"/>
    </source>
</evidence>
<proteinExistence type="predicted"/>
<feature type="chain" id="PRO_5047397084" description="Lipoprotein" evidence="3">
    <location>
        <begin position="27"/>
        <end position="209"/>
    </location>
</feature>
<keyword evidence="5" id="KW-1185">Reference proteome</keyword>
<name>A0ABP3GLW5_9ACTN</name>
<feature type="compositionally biased region" description="Low complexity" evidence="1">
    <location>
        <begin position="144"/>
        <end position="154"/>
    </location>
</feature>
<evidence type="ECO:0000313" key="4">
    <source>
        <dbReference type="EMBL" id="GAA0348897.1"/>
    </source>
</evidence>
<feature type="region of interest" description="Disordered" evidence="1">
    <location>
        <begin position="131"/>
        <end position="174"/>
    </location>
</feature>
<keyword evidence="3" id="KW-0732">Signal</keyword>
<evidence type="ECO:0000256" key="3">
    <source>
        <dbReference type="SAM" id="SignalP"/>
    </source>
</evidence>
<dbReference type="RefSeq" id="WP_344118035.1">
    <property type="nucleotide sequence ID" value="NZ_BAAABW010000015.1"/>
</dbReference>
<comment type="caution">
    <text evidence="4">The sequence shown here is derived from an EMBL/GenBank/DDBJ whole genome shotgun (WGS) entry which is preliminary data.</text>
</comment>
<feature type="compositionally biased region" description="Low complexity" evidence="1">
    <location>
        <begin position="28"/>
        <end position="45"/>
    </location>
</feature>
<organism evidence="4 5">
    <name type="scientific">Streptomyces blastmyceticus</name>
    <dbReference type="NCBI Taxonomy" id="68180"/>
    <lineage>
        <taxon>Bacteria</taxon>
        <taxon>Bacillati</taxon>
        <taxon>Actinomycetota</taxon>
        <taxon>Actinomycetes</taxon>
        <taxon>Kitasatosporales</taxon>
        <taxon>Streptomycetaceae</taxon>
        <taxon>Streptomyces</taxon>
    </lineage>
</organism>
<feature type="transmembrane region" description="Helical" evidence="2">
    <location>
        <begin position="179"/>
        <end position="200"/>
    </location>
</feature>
<dbReference type="EMBL" id="BAAABW010000015">
    <property type="protein sequence ID" value="GAA0348897.1"/>
    <property type="molecule type" value="Genomic_DNA"/>
</dbReference>
<keyword evidence="2" id="KW-0812">Transmembrane</keyword>